<sequence length="540" mass="59071">MTLLRSSAPAATGHRSRDLAAQVERATTAAAAGAAFGHMLAKDSKRLRNAEAHIRKHAGSRKARRAARRLAGSFALKVAAAASEVRKAEKRRAPEGTSSPLNPAATALRLAEGMRPNCPSGERVAMRAEAKRPKPDDVPRLVDRDTWTAPTRTRRIFAFGVEHKVRQRIAARLAGALHPTNPHQFTRRGRGLVQMQHAIAGALVRGHLWAVRLDIKDFFDSFCGSGVRRRIALPARVVENSVLTRTANIHVSRKGGPEEAERQGMFVPLSERLAYDDIMDMHTSACRHGLPQGSAASGIIADILLAPLFGVLPDGAEMHIYCDDILILTRDRKTGVKAIEALRAALSGQGFPGSFRLTPDDPKPRRVSRDVEFCGLVISMRDGQVNIAPRPATLARAEARITRHGITAAVREEEDRAVRAIIQSTVSRYPLWRQAAAWTARQEDLIGRVREIRAKMLPLIFRAAAARAGKARPPAPDDVLREAIRIIGGLLEPRCKRRPARRSPVDAMLAARRAEMDRAEARHGPDGPPTRLLPPPMLAA</sequence>
<reference evidence="3 4" key="1">
    <citation type="submission" date="2021-01" db="EMBL/GenBank/DDBJ databases">
        <title>Roseomonas sp. nov, a bacterium isolated from an oil production mixture in Yumen Oilfield.</title>
        <authorList>
            <person name="Wu D."/>
        </authorList>
    </citation>
    <scope>NUCLEOTIDE SEQUENCE [LARGE SCALE GENOMIC DNA]</scope>
    <source>
        <strain evidence="3 4">ROY-5-3</strain>
    </source>
</reference>
<dbReference type="Proteomes" id="UP000689967">
    <property type="component" value="Unassembled WGS sequence"/>
</dbReference>
<organism evidence="3 4">
    <name type="scientific">Falsiroseomonas oleicola</name>
    <dbReference type="NCBI Taxonomy" id="2801474"/>
    <lineage>
        <taxon>Bacteria</taxon>
        <taxon>Pseudomonadati</taxon>
        <taxon>Pseudomonadota</taxon>
        <taxon>Alphaproteobacteria</taxon>
        <taxon>Acetobacterales</taxon>
        <taxon>Roseomonadaceae</taxon>
        <taxon>Falsiroseomonas</taxon>
    </lineage>
</organism>
<feature type="region of interest" description="Disordered" evidence="1">
    <location>
        <begin position="516"/>
        <end position="540"/>
    </location>
</feature>
<dbReference type="InterPro" id="IPR000477">
    <property type="entry name" value="RT_dom"/>
</dbReference>
<comment type="caution">
    <text evidence="3">The sequence shown here is derived from an EMBL/GenBank/DDBJ whole genome shotgun (WGS) entry which is preliminary data.</text>
</comment>
<gene>
    <name evidence="3" type="ORF">JJQ90_13735</name>
</gene>
<keyword evidence="4" id="KW-1185">Reference proteome</keyword>
<dbReference type="EMBL" id="JAERQM010000003">
    <property type="protein sequence ID" value="MBU8544777.1"/>
    <property type="molecule type" value="Genomic_DNA"/>
</dbReference>
<protein>
    <recommendedName>
        <fullName evidence="2">Reverse transcriptase domain-containing protein</fullName>
    </recommendedName>
</protein>
<dbReference type="Pfam" id="PF00078">
    <property type="entry name" value="RVT_1"/>
    <property type="match status" value="1"/>
</dbReference>
<evidence type="ECO:0000313" key="4">
    <source>
        <dbReference type="Proteomes" id="UP000689967"/>
    </source>
</evidence>
<feature type="compositionally biased region" description="Pro residues" evidence="1">
    <location>
        <begin position="526"/>
        <end position="540"/>
    </location>
</feature>
<evidence type="ECO:0000256" key="1">
    <source>
        <dbReference type="SAM" id="MobiDB-lite"/>
    </source>
</evidence>
<dbReference type="PROSITE" id="PS50878">
    <property type="entry name" value="RT_POL"/>
    <property type="match status" value="1"/>
</dbReference>
<accession>A0ABS6H7U9</accession>
<feature type="compositionally biased region" description="Basic and acidic residues" evidence="1">
    <location>
        <begin position="516"/>
        <end position="525"/>
    </location>
</feature>
<evidence type="ECO:0000259" key="2">
    <source>
        <dbReference type="PROSITE" id="PS50878"/>
    </source>
</evidence>
<evidence type="ECO:0000313" key="3">
    <source>
        <dbReference type="EMBL" id="MBU8544777.1"/>
    </source>
</evidence>
<proteinExistence type="predicted"/>
<dbReference type="RefSeq" id="WP_216876258.1">
    <property type="nucleotide sequence ID" value="NZ_JAERQM010000003.1"/>
</dbReference>
<name>A0ABS6H7U9_9PROT</name>
<feature type="domain" description="Reverse transcriptase" evidence="2">
    <location>
        <begin position="122"/>
        <end position="378"/>
    </location>
</feature>